<dbReference type="VEuPathDB" id="FungiDB:EYZ11_009915"/>
<feature type="transmembrane region" description="Helical" evidence="7">
    <location>
        <begin position="89"/>
        <end position="111"/>
    </location>
</feature>
<dbReference type="Proteomes" id="UP000308092">
    <property type="component" value="Unassembled WGS sequence"/>
</dbReference>
<sequence>MDIHADRGPVLIGSVFPVATVATLAVVGRLISRRIKNQPWRMDDYMVIVGLVLTWGCAVCATLCVQYGIGKHLETINTTFPYVKFWKTLYAFNQVYVATGPTIKISLLLLYRRIFDTALFRLVVFWLVCVNIAWYLAMSLSGVFTCLPVKGYWITDLPGRKCMSLLNYDIGYAVVNIVLDVFILILPVHMIWRLTLTASQKIALTFIFLLGSFACVTALMRLLVSILHVNDPDLTWVYLDALIWTVVEPSVAVICACLPTLRPVLSYLLPRKFSLSTASRKSKTAYGASGYPKGSTTHSTDPQLLARLDDSGSMKALNQTTVQGGTGGDDHDSEGGMEGITVRHSIELREYR</sequence>
<keyword evidence="3 7" id="KW-1133">Transmembrane helix</keyword>
<feature type="transmembrane region" description="Helical" evidence="7">
    <location>
        <begin position="12"/>
        <end position="32"/>
    </location>
</feature>
<evidence type="ECO:0000256" key="5">
    <source>
        <dbReference type="ARBA" id="ARBA00038359"/>
    </source>
</evidence>
<feature type="region of interest" description="Disordered" evidence="6">
    <location>
        <begin position="284"/>
        <end position="303"/>
    </location>
</feature>
<evidence type="ECO:0000313" key="11">
    <source>
        <dbReference type="Proteomes" id="UP000308092"/>
    </source>
</evidence>
<dbReference type="EMBL" id="QUQM01000008">
    <property type="protein sequence ID" value="KAA8642408.1"/>
    <property type="molecule type" value="Genomic_DNA"/>
</dbReference>
<comment type="subcellular location">
    <subcellularLocation>
        <location evidence="1">Membrane</location>
        <topology evidence="1">Multi-pass membrane protein</topology>
    </subcellularLocation>
</comment>
<reference evidence="10 11" key="1">
    <citation type="submission" date="2019-03" db="EMBL/GenBank/DDBJ databases">
        <title>The genome sequence of a newly discovered highly antifungal drug resistant Aspergillus species, Aspergillus tanneri NIH 1004.</title>
        <authorList>
            <person name="Mounaud S."/>
            <person name="Singh I."/>
            <person name="Joardar V."/>
            <person name="Pakala S."/>
            <person name="Pakala S."/>
            <person name="Venepally P."/>
            <person name="Hoover J."/>
            <person name="Nierman W."/>
            <person name="Chung J."/>
            <person name="Losada L."/>
        </authorList>
    </citation>
    <scope>NUCLEOTIDE SEQUENCE [LARGE SCALE GENOMIC DNA]</scope>
    <source>
        <strain evidence="10 11">NIH1004</strain>
    </source>
</reference>
<evidence type="ECO:0000256" key="2">
    <source>
        <dbReference type="ARBA" id="ARBA00022692"/>
    </source>
</evidence>
<dbReference type="PANTHER" id="PTHR33048">
    <property type="entry name" value="PTH11-LIKE INTEGRAL MEMBRANE PROTEIN (AFU_ORTHOLOGUE AFUA_5G11245)"/>
    <property type="match status" value="1"/>
</dbReference>
<evidence type="ECO:0000256" key="6">
    <source>
        <dbReference type="SAM" id="MobiDB-lite"/>
    </source>
</evidence>
<gene>
    <name evidence="9" type="ORF">ATNIH1004_011352</name>
    <name evidence="10" type="ORF">EYZ11_009915</name>
</gene>
<evidence type="ECO:0000256" key="7">
    <source>
        <dbReference type="SAM" id="Phobius"/>
    </source>
</evidence>
<dbReference type="GO" id="GO:0016020">
    <property type="term" value="C:membrane"/>
    <property type="evidence" value="ECO:0007669"/>
    <property type="project" value="UniProtKB-SubCell"/>
</dbReference>
<feature type="region of interest" description="Disordered" evidence="6">
    <location>
        <begin position="318"/>
        <end position="341"/>
    </location>
</feature>
<dbReference type="OrthoDB" id="5429740at2759"/>
<dbReference type="GeneID" id="54334053"/>
<feature type="transmembrane region" description="Helical" evidence="7">
    <location>
        <begin position="44"/>
        <end position="69"/>
    </location>
</feature>
<evidence type="ECO:0000256" key="1">
    <source>
        <dbReference type="ARBA" id="ARBA00004141"/>
    </source>
</evidence>
<organism evidence="10 11">
    <name type="scientific">Aspergillus tanneri</name>
    <dbReference type="NCBI Taxonomy" id="1220188"/>
    <lineage>
        <taxon>Eukaryota</taxon>
        <taxon>Fungi</taxon>
        <taxon>Dikarya</taxon>
        <taxon>Ascomycota</taxon>
        <taxon>Pezizomycotina</taxon>
        <taxon>Eurotiomycetes</taxon>
        <taxon>Eurotiomycetidae</taxon>
        <taxon>Eurotiales</taxon>
        <taxon>Aspergillaceae</taxon>
        <taxon>Aspergillus</taxon>
        <taxon>Aspergillus subgen. Circumdati</taxon>
    </lineage>
</organism>
<dbReference type="STRING" id="1220188.A0A4S3J8U4"/>
<keyword evidence="11" id="KW-1185">Reference proteome</keyword>
<dbReference type="PANTHER" id="PTHR33048:SF47">
    <property type="entry name" value="INTEGRAL MEMBRANE PROTEIN-RELATED"/>
    <property type="match status" value="1"/>
</dbReference>
<keyword evidence="4 7" id="KW-0472">Membrane</keyword>
<name>A0A4S3J8U4_9EURO</name>
<feature type="transmembrane region" description="Helical" evidence="7">
    <location>
        <begin position="118"/>
        <end position="137"/>
    </location>
</feature>
<evidence type="ECO:0000259" key="8">
    <source>
        <dbReference type="Pfam" id="PF20684"/>
    </source>
</evidence>
<reference evidence="9 12" key="2">
    <citation type="submission" date="2019-08" db="EMBL/GenBank/DDBJ databases">
        <title>The genome sequence of a newly discovered highly antifungal drug resistant Aspergillus species, Aspergillus tanneri NIH 1004.</title>
        <authorList>
            <person name="Mounaud S."/>
            <person name="Singh I."/>
            <person name="Joardar V."/>
            <person name="Pakala S."/>
            <person name="Pakala S."/>
            <person name="Venepally P."/>
            <person name="Chung J.K."/>
            <person name="Losada L."/>
            <person name="Nierman W.C."/>
        </authorList>
    </citation>
    <scope>NUCLEOTIDE SEQUENCE [LARGE SCALE GENOMIC DNA]</scope>
    <source>
        <strain evidence="9 12">NIH1004</strain>
    </source>
</reference>
<evidence type="ECO:0000313" key="9">
    <source>
        <dbReference type="EMBL" id="KAA8642408.1"/>
    </source>
</evidence>
<dbReference type="InterPro" id="IPR052337">
    <property type="entry name" value="SAT4-like"/>
</dbReference>
<dbReference type="RefSeq" id="XP_033421770.1">
    <property type="nucleotide sequence ID" value="XM_033575915.1"/>
</dbReference>
<accession>A0A4S3J8U4</accession>
<dbReference type="InterPro" id="IPR049326">
    <property type="entry name" value="Rhodopsin_dom_fungi"/>
</dbReference>
<feature type="transmembrane region" description="Helical" evidence="7">
    <location>
        <begin position="241"/>
        <end position="261"/>
    </location>
</feature>
<dbReference type="AlphaFoldDB" id="A0A4S3J8U4"/>
<feature type="transmembrane region" description="Helical" evidence="7">
    <location>
        <begin position="170"/>
        <end position="192"/>
    </location>
</feature>
<dbReference type="Pfam" id="PF20684">
    <property type="entry name" value="Fung_rhodopsin"/>
    <property type="match status" value="1"/>
</dbReference>
<dbReference type="Proteomes" id="UP000324241">
    <property type="component" value="Unassembled WGS sequence"/>
</dbReference>
<proteinExistence type="inferred from homology"/>
<evidence type="ECO:0000256" key="3">
    <source>
        <dbReference type="ARBA" id="ARBA00022989"/>
    </source>
</evidence>
<evidence type="ECO:0000313" key="10">
    <source>
        <dbReference type="EMBL" id="THC90617.1"/>
    </source>
</evidence>
<evidence type="ECO:0000313" key="12">
    <source>
        <dbReference type="Proteomes" id="UP000324241"/>
    </source>
</evidence>
<dbReference type="EMBL" id="SOSA01000500">
    <property type="protein sequence ID" value="THC90617.1"/>
    <property type="molecule type" value="Genomic_DNA"/>
</dbReference>
<evidence type="ECO:0000256" key="4">
    <source>
        <dbReference type="ARBA" id="ARBA00023136"/>
    </source>
</evidence>
<comment type="similarity">
    <text evidence="5">Belongs to the SAT4 family.</text>
</comment>
<comment type="caution">
    <text evidence="10">The sequence shown here is derived from an EMBL/GenBank/DDBJ whole genome shotgun (WGS) entry which is preliminary data.</text>
</comment>
<feature type="transmembrane region" description="Helical" evidence="7">
    <location>
        <begin position="204"/>
        <end position="229"/>
    </location>
</feature>
<keyword evidence="2 7" id="KW-0812">Transmembrane</keyword>
<protein>
    <recommendedName>
        <fullName evidence="8">Rhodopsin domain-containing protein</fullName>
    </recommendedName>
</protein>
<feature type="domain" description="Rhodopsin" evidence="8">
    <location>
        <begin position="29"/>
        <end position="266"/>
    </location>
</feature>